<evidence type="ECO:0000256" key="9">
    <source>
        <dbReference type="ARBA" id="ARBA00023098"/>
    </source>
</evidence>
<keyword evidence="10 12" id="KW-0472">Membrane</keyword>
<dbReference type="EMBL" id="DTKL01000015">
    <property type="protein sequence ID" value="HGY93552.1"/>
    <property type="molecule type" value="Genomic_DNA"/>
</dbReference>
<evidence type="ECO:0000256" key="5">
    <source>
        <dbReference type="ARBA" id="ARBA00022832"/>
    </source>
</evidence>
<dbReference type="InterPro" id="IPR005804">
    <property type="entry name" value="FA_desaturase_dom"/>
</dbReference>
<organism evidence="14">
    <name type="scientific">Acidobacterium capsulatum</name>
    <dbReference type="NCBI Taxonomy" id="33075"/>
    <lineage>
        <taxon>Bacteria</taxon>
        <taxon>Pseudomonadati</taxon>
        <taxon>Acidobacteriota</taxon>
        <taxon>Terriglobia</taxon>
        <taxon>Terriglobales</taxon>
        <taxon>Acidobacteriaceae</taxon>
        <taxon>Acidobacterium</taxon>
    </lineage>
</organism>
<comment type="caution">
    <text evidence="14">The sequence shown here is derived from an EMBL/GenBank/DDBJ whole genome shotgun (WGS) entry which is preliminary data.</text>
</comment>
<name>A0A7V4XR51_9BACT</name>
<evidence type="ECO:0000256" key="3">
    <source>
        <dbReference type="ARBA" id="ARBA00022516"/>
    </source>
</evidence>
<evidence type="ECO:0000256" key="12">
    <source>
        <dbReference type="SAM" id="Phobius"/>
    </source>
</evidence>
<evidence type="ECO:0000256" key="8">
    <source>
        <dbReference type="ARBA" id="ARBA00023004"/>
    </source>
</evidence>
<dbReference type="CDD" id="cd03505">
    <property type="entry name" value="Delta9-FADS-like"/>
    <property type="match status" value="1"/>
</dbReference>
<dbReference type="PANTHER" id="PTHR11351">
    <property type="entry name" value="ACYL-COA DESATURASE"/>
    <property type="match status" value="1"/>
</dbReference>
<evidence type="ECO:0000256" key="4">
    <source>
        <dbReference type="ARBA" id="ARBA00022692"/>
    </source>
</evidence>
<dbReference type="Pfam" id="PF00487">
    <property type="entry name" value="FA_desaturase"/>
    <property type="match status" value="1"/>
</dbReference>
<dbReference type="GO" id="GO:0016020">
    <property type="term" value="C:membrane"/>
    <property type="evidence" value="ECO:0007669"/>
    <property type="project" value="UniProtKB-SubCell"/>
</dbReference>
<feature type="domain" description="Fatty acid desaturase" evidence="13">
    <location>
        <begin position="40"/>
        <end position="251"/>
    </location>
</feature>
<reference evidence="14" key="1">
    <citation type="journal article" date="2020" name="mSystems">
        <title>Genome- and Community-Level Interaction Insights into Carbon Utilization and Element Cycling Functions of Hydrothermarchaeota in Hydrothermal Sediment.</title>
        <authorList>
            <person name="Zhou Z."/>
            <person name="Liu Y."/>
            <person name="Xu W."/>
            <person name="Pan J."/>
            <person name="Luo Z.H."/>
            <person name="Li M."/>
        </authorList>
    </citation>
    <scope>NUCLEOTIDE SEQUENCE [LARGE SCALE GENOMIC DNA]</scope>
    <source>
        <strain evidence="14">SpSt-855</strain>
    </source>
</reference>
<evidence type="ECO:0000259" key="13">
    <source>
        <dbReference type="Pfam" id="PF00487"/>
    </source>
</evidence>
<keyword evidence="4 12" id="KW-0812">Transmembrane</keyword>
<evidence type="ECO:0000256" key="11">
    <source>
        <dbReference type="ARBA" id="ARBA00023160"/>
    </source>
</evidence>
<evidence type="ECO:0000313" key="14">
    <source>
        <dbReference type="EMBL" id="HGY93552.1"/>
    </source>
</evidence>
<gene>
    <name evidence="14" type="ORF">ENW50_02515</name>
</gene>
<dbReference type="PRINTS" id="PR00075">
    <property type="entry name" value="FACDDSATRASE"/>
</dbReference>
<feature type="transmembrane region" description="Helical" evidence="12">
    <location>
        <begin position="44"/>
        <end position="62"/>
    </location>
</feature>
<evidence type="ECO:0000256" key="2">
    <source>
        <dbReference type="ARBA" id="ARBA00008749"/>
    </source>
</evidence>
<dbReference type="GO" id="GO:0006633">
    <property type="term" value="P:fatty acid biosynthetic process"/>
    <property type="evidence" value="ECO:0007669"/>
    <property type="project" value="UniProtKB-KW"/>
</dbReference>
<keyword evidence="9" id="KW-0443">Lipid metabolism</keyword>
<feature type="transmembrane region" description="Helical" evidence="12">
    <location>
        <begin position="20"/>
        <end position="38"/>
    </location>
</feature>
<keyword evidence="11" id="KW-0275">Fatty acid biosynthesis</keyword>
<keyword evidence="5" id="KW-0276">Fatty acid metabolism</keyword>
<accession>A0A7V4XR51</accession>
<keyword evidence="7" id="KW-0560">Oxidoreductase</keyword>
<evidence type="ECO:0000256" key="1">
    <source>
        <dbReference type="ARBA" id="ARBA00004141"/>
    </source>
</evidence>
<dbReference type="InterPro" id="IPR015876">
    <property type="entry name" value="Acyl-CoA_DS"/>
</dbReference>
<proteinExistence type="inferred from homology"/>
<protein>
    <submittedName>
        <fullName evidence="14">Acyl-CoA desaturase</fullName>
    </submittedName>
</protein>
<sequence>MQADAQHFVQSKSKAMNLSFAAVLTLMHVGAIAALFYFKWSAVGAFLVMWVIAQNIGIAMSYHRLLTHRGYVVPKWLEYTMAICSTMAMQGGPIYWVAVHRLHHQLTDKPGDPHSPRDGVWWSHVGWILYGTLHNGDPALARYAPDLIRDRFYVWLSRFHLVPLALAGGVLYYFGGWSWLLWGIPLRVVIGWHTTWLVNSATHLWGYRNFDTRDDSRNNVLVAIISGGEGWHNNHHAHPVSATHGMAWYEIDVNYWGIRLLGFLGLAKKIKVQGLKGGPAKVLHG</sequence>
<evidence type="ECO:0000256" key="10">
    <source>
        <dbReference type="ARBA" id="ARBA00023136"/>
    </source>
</evidence>
<feature type="transmembrane region" description="Helical" evidence="12">
    <location>
        <begin position="152"/>
        <end position="173"/>
    </location>
</feature>
<comment type="subcellular location">
    <subcellularLocation>
        <location evidence="1">Membrane</location>
        <topology evidence="1">Multi-pass membrane protein</topology>
    </subcellularLocation>
</comment>
<dbReference type="AlphaFoldDB" id="A0A7V4XR51"/>
<dbReference type="GO" id="GO:0016717">
    <property type="term" value="F:oxidoreductase activity, acting on paired donors, with oxidation of a pair of donors resulting in the reduction of molecular oxygen to two molecules of water"/>
    <property type="evidence" value="ECO:0007669"/>
    <property type="project" value="InterPro"/>
</dbReference>
<keyword evidence="8" id="KW-0408">Iron</keyword>
<comment type="similarity">
    <text evidence="2">Belongs to the fatty acid desaturase type 2 family.</text>
</comment>
<dbReference type="PANTHER" id="PTHR11351:SF31">
    <property type="entry name" value="DESATURASE 1, ISOFORM A-RELATED"/>
    <property type="match status" value="1"/>
</dbReference>
<keyword evidence="3" id="KW-0444">Lipid biosynthesis</keyword>
<evidence type="ECO:0000256" key="6">
    <source>
        <dbReference type="ARBA" id="ARBA00022989"/>
    </source>
</evidence>
<keyword evidence="6 12" id="KW-1133">Transmembrane helix</keyword>
<evidence type="ECO:0000256" key="7">
    <source>
        <dbReference type="ARBA" id="ARBA00023002"/>
    </source>
</evidence>